<evidence type="ECO:0000313" key="1">
    <source>
        <dbReference type="EMBL" id="PYC62603.1"/>
    </source>
</evidence>
<dbReference type="Proteomes" id="UP000248333">
    <property type="component" value="Unassembled WGS sequence"/>
</dbReference>
<dbReference type="AlphaFoldDB" id="A0A318NJG1"/>
<comment type="caution">
    <text evidence="1">The sequence shown here is derived from an EMBL/GenBank/DDBJ whole genome shotgun (WGS) entry which is preliminary data.</text>
</comment>
<keyword evidence="2" id="KW-1185">Reference proteome</keyword>
<organism evidence="1 2">
    <name type="scientific">Micromonospora arborensis</name>
    <dbReference type="NCBI Taxonomy" id="2116518"/>
    <lineage>
        <taxon>Bacteria</taxon>
        <taxon>Bacillati</taxon>
        <taxon>Actinomycetota</taxon>
        <taxon>Actinomycetes</taxon>
        <taxon>Micromonosporales</taxon>
        <taxon>Micromonosporaceae</taxon>
        <taxon>Micromonospora</taxon>
    </lineage>
</organism>
<reference evidence="1 2" key="1">
    <citation type="submission" date="2018-03" db="EMBL/GenBank/DDBJ databases">
        <title>Bioinformatic expansion and discovery of thiopeptide antibiotics.</title>
        <authorList>
            <person name="Schwalen C.J."/>
            <person name="Hudson G.A."/>
            <person name="Mitchell D.A."/>
        </authorList>
    </citation>
    <scope>NUCLEOTIDE SEQUENCE [LARGE SCALE GENOMIC DNA]</scope>
    <source>
        <strain evidence="1 2">NRRL 8041</strain>
    </source>
</reference>
<sequence>MRDLLRGFSREWTSGNEERPPIPAPSHRFEATLASALPGANFQAEVTVEWRGREPEAEAKVRAFAWDQLARWAATRRVTLASHLADLINARGVTEIAVPQTSLVLTHLRVRITVPAEALAVTTAWEEAERHATLEKQRRGDELRQLRWLRDEIFGRPDIARMYWHLHHPADLRSLTDPVFDTIAAQLGGDERVTASPQVEEDPISVLIGKFVDGLSADERRHLIGQLGRVFRSFDRTDLAMQLGDPSDRVGP</sequence>
<dbReference type="OrthoDB" id="3356903at2"/>
<gene>
    <name evidence="1" type="ORF">C7C45_32855</name>
</gene>
<name>A0A318NJG1_9ACTN</name>
<accession>A0A318NJG1</accession>
<proteinExistence type="predicted"/>
<protein>
    <submittedName>
        <fullName evidence="1">Uncharacterized protein</fullName>
    </submittedName>
</protein>
<dbReference type="RefSeq" id="WP_110568804.1">
    <property type="nucleotide sequence ID" value="NZ_PYBV01000082.1"/>
</dbReference>
<dbReference type="EMBL" id="PYBV01000082">
    <property type="protein sequence ID" value="PYC62603.1"/>
    <property type="molecule type" value="Genomic_DNA"/>
</dbReference>
<evidence type="ECO:0000313" key="2">
    <source>
        <dbReference type="Proteomes" id="UP000248333"/>
    </source>
</evidence>